<dbReference type="PANTHER" id="PTHR21314">
    <property type="entry name" value="QUEUOSINE 5'-PHOSPHATE N-GLYCOSYLASE_HYDROLASE-RELATED"/>
    <property type="match status" value="1"/>
</dbReference>
<gene>
    <name evidence="2" type="ORF">BT96DRAFT_974725</name>
</gene>
<comment type="similarity">
    <text evidence="1">Belongs to the QNG1 protein family.</text>
</comment>
<dbReference type="AlphaFoldDB" id="A0A6A4HXU2"/>
<dbReference type="PANTHER" id="PTHR21314:SF1">
    <property type="entry name" value="QUEUOSINE SALVAGE PROTEIN"/>
    <property type="match status" value="1"/>
</dbReference>
<keyword evidence="1" id="KW-0378">Hydrolase</keyword>
<dbReference type="GO" id="GO:0016787">
    <property type="term" value="F:hydrolase activity"/>
    <property type="evidence" value="ECO:0007669"/>
    <property type="project" value="UniProtKB-KW"/>
</dbReference>
<proteinExistence type="inferred from homology"/>
<organism evidence="2 3">
    <name type="scientific">Gymnopus androsaceus JB14</name>
    <dbReference type="NCBI Taxonomy" id="1447944"/>
    <lineage>
        <taxon>Eukaryota</taxon>
        <taxon>Fungi</taxon>
        <taxon>Dikarya</taxon>
        <taxon>Basidiomycota</taxon>
        <taxon>Agaricomycotina</taxon>
        <taxon>Agaricomycetes</taxon>
        <taxon>Agaricomycetidae</taxon>
        <taxon>Agaricales</taxon>
        <taxon>Marasmiineae</taxon>
        <taxon>Omphalotaceae</taxon>
        <taxon>Gymnopus</taxon>
    </lineage>
</organism>
<sequence>MAPLFPEPSSLLSAIRSSSRSIREHANITISPESIERLLKSPAFLTSFERVSAQHGLALPLKFSSPLDELNVISILSLLNFGSGYRVPLHVETGRGAWDNIRLLIFSMYIGSTEDDLLSAKGMQRLSESKIAELMRVNVYIEKPHENIPGVTVGELGGPLYELVKLISGVLITTGELLEKAGYPSLGAFVVEALKEGAGKTNAVEVVLDRLIRFIPAFQDCYTVDGRPVYLFKKALFLVHAITIRFGTSSSPFPIPATSRIPVFTDNVLPSLLIHLGVIELPPSLQSIFPDANSPDKLTPLLAEPYPGLQMHGSPPTEGPILTTDQACVLRAAAVDACEMIVEKAHELNEPCWLKDIELPKLDMWLWSIAKDRADYRRLERFVLRDTVFF</sequence>
<accession>A0A6A4HXU2</accession>
<name>A0A6A4HXU2_9AGAR</name>
<reference evidence="2" key="1">
    <citation type="journal article" date="2019" name="Environ. Microbiol.">
        <title>Fungal ecological strategies reflected in gene transcription - a case study of two litter decomposers.</title>
        <authorList>
            <person name="Barbi F."/>
            <person name="Kohler A."/>
            <person name="Barry K."/>
            <person name="Baskaran P."/>
            <person name="Daum C."/>
            <person name="Fauchery L."/>
            <person name="Ihrmark K."/>
            <person name="Kuo A."/>
            <person name="LaButti K."/>
            <person name="Lipzen A."/>
            <person name="Morin E."/>
            <person name="Grigoriev I.V."/>
            <person name="Henrissat B."/>
            <person name="Lindahl B."/>
            <person name="Martin F."/>
        </authorList>
    </citation>
    <scope>NUCLEOTIDE SEQUENCE</scope>
    <source>
        <strain evidence="2">JB14</strain>
    </source>
</reference>
<dbReference type="InterPro" id="IPR019438">
    <property type="entry name" value="Q_salvage"/>
</dbReference>
<dbReference type="GO" id="GO:0006400">
    <property type="term" value="P:tRNA modification"/>
    <property type="evidence" value="ECO:0007669"/>
    <property type="project" value="TreeGrafter"/>
</dbReference>
<protein>
    <recommendedName>
        <fullName evidence="1">Queuosine 5'-phosphate N-glycosylase/hydrolase</fullName>
        <ecNumber evidence="1">3.2.2.-</ecNumber>
    </recommendedName>
    <alternativeName>
        <fullName evidence="1">Queuosine-nucleotide N-glycosylase/hydrolase</fullName>
    </alternativeName>
</protein>
<evidence type="ECO:0000313" key="3">
    <source>
        <dbReference type="Proteomes" id="UP000799118"/>
    </source>
</evidence>
<evidence type="ECO:0000313" key="2">
    <source>
        <dbReference type="EMBL" id="KAE9401634.1"/>
    </source>
</evidence>
<dbReference type="OrthoDB" id="416777at2759"/>
<dbReference type="Pfam" id="PF10343">
    <property type="entry name" value="Q_salvage"/>
    <property type="match status" value="1"/>
</dbReference>
<dbReference type="Proteomes" id="UP000799118">
    <property type="component" value="Unassembled WGS sequence"/>
</dbReference>
<comment type="catalytic activity">
    <reaction evidence="1">
        <text>queuosine 5'-phosphate + H2O = queuine + D-ribose 5-phosphate</text>
        <dbReference type="Rhea" id="RHEA:75387"/>
        <dbReference type="ChEBI" id="CHEBI:15377"/>
        <dbReference type="ChEBI" id="CHEBI:17433"/>
        <dbReference type="ChEBI" id="CHEBI:78346"/>
        <dbReference type="ChEBI" id="CHEBI:194371"/>
    </reaction>
    <physiologicalReaction direction="left-to-right" evidence="1">
        <dbReference type="Rhea" id="RHEA:75388"/>
    </physiologicalReaction>
</comment>
<keyword evidence="3" id="KW-1185">Reference proteome</keyword>
<comment type="function">
    <text evidence="1">Catalyzes the hydrolysis of queuosine 5'-phosphate, releasing the nucleobase queuine (q). Is required for salvage of queuine from exogenous queuosine (Q) that is imported and then converted to queuosine 5'-phosphate intracellularly.</text>
</comment>
<dbReference type="EMBL" id="ML769444">
    <property type="protein sequence ID" value="KAE9401634.1"/>
    <property type="molecule type" value="Genomic_DNA"/>
</dbReference>
<evidence type="ECO:0000256" key="1">
    <source>
        <dbReference type="RuleBase" id="RU365002"/>
    </source>
</evidence>
<dbReference type="EC" id="3.2.2.-" evidence="1"/>